<name>A0AAV1Q027_SCOSC</name>
<proteinExistence type="predicted"/>
<gene>
    <name evidence="1" type="ORF">FSCOSCO3_A017165</name>
</gene>
<sequence length="66" mass="7651">MSDIMKKFEMKFEASRLKSLVGYDIIESLKRIVIFEVSIVNSPVETNKHVAPARSPNTFFQPLEHR</sequence>
<evidence type="ECO:0000313" key="2">
    <source>
        <dbReference type="Proteomes" id="UP001314229"/>
    </source>
</evidence>
<dbReference type="AlphaFoldDB" id="A0AAV1Q027"/>
<organism evidence="1 2">
    <name type="scientific">Scomber scombrus</name>
    <name type="common">Atlantic mackerel</name>
    <name type="synonym">Scomber vernalis</name>
    <dbReference type="NCBI Taxonomy" id="13677"/>
    <lineage>
        <taxon>Eukaryota</taxon>
        <taxon>Metazoa</taxon>
        <taxon>Chordata</taxon>
        <taxon>Craniata</taxon>
        <taxon>Vertebrata</taxon>
        <taxon>Euteleostomi</taxon>
        <taxon>Actinopterygii</taxon>
        <taxon>Neopterygii</taxon>
        <taxon>Teleostei</taxon>
        <taxon>Neoteleostei</taxon>
        <taxon>Acanthomorphata</taxon>
        <taxon>Pelagiaria</taxon>
        <taxon>Scombriformes</taxon>
        <taxon>Scombridae</taxon>
        <taxon>Scomber</taxon>
    </lineage>
</organism>
<evidence type="ECO:0000313" key="1">
    <source>
        <dbReference type="EMBL" id="CAK6976414.1"/>
    </source>
</evidence>
<dbReference type="Proteomes" id="UP001314229">
    <property type="component" value="Unassembled WGS sequence"/>
</dbReference>
<accession>A0AAV1Q027</accession>
<comment type="caution">
    <text evidence="1">The sequence shown here is derived from an EMBL/GenBank/DDBJ whole genome shotgun (WGS) entry which is preliminary data.</text>
</comment>
<keyword evidence="2" id="KW-1185">Reference proteome</keyword>
<dbReference type="EMBL" id="CAWUFR010000348">
    <property type="protein sequence ID" value="CAK6976414.1"/>
    <property type="molecule type" value="Genomic_DNA"/>
</dbReference>
<protein>
    <submittedName>
        <fullName evidence="1">Uncharacterized protein</fullName>
    </submittedName>
</protein>
<reference evidence="1 2" key="1">
    <citation type="submission" date="2024-01" db="EMBL/GenBank/DDBJ databases">
        <authorList>
            <person name="Alioto T."/>
            <person name="Alioto T."/>
            <person name="Gomez Garrido J."/>
        </authorList>
    </citation>
    <scope>NUCLEOTIDE SEQUENCE [LARGE SCALE GENOMIC DNA]</scope>
</reference>